<evidence type="ECO:0000256" key="9">
    <source>
        <dbReference type="SAM" id="Phobius"/>
    </source>
</evidence>
<evidence type="ECO:0000256" key="6">
    <source>
        <dbReference type="ARBA" id="ARBA00022989"/>
    </source>
</evidence>
<evidence type="ECO:0000256" key="3">
    <source>
        <dbReference type="ARBA" id="ARBA00014604"/>
    </source>
</evidence>
<evidence type="ECO:0000256" key="7">
    <source>
        <dbReference type="ARBA" id="ARBA00023128"/>
    </source>
</evidence>
<proteinExistence type="inferred from homology"/>
<organism evidence="10 11">
    <name type="scientific">Drosophila willistoni</name>
    <name type="common">Fruit fly</name>
    <dbReference type="NCBI Taxonomy" id="7260"/>
    <lineage>
        <taxon>Eukaryota</taxon>
        <taxon>Metazoa</taxon>
        <taxon>Ecdysozoa</taxon>
        <taxon>Arthropoda</taxon>
        <taxon>Hexapoda</taxon>
        <taxon>Insecta</taxon>
        <taxon>Pterygota</taxon>
        <taxon>Neoptera</taxon>
        <taxon>Endopterygota</taxon>
        <taxon>Diptera</taxon>
        <taxon>Brachycera</taxon>
        <taxon>Muscomorpha</taxon>
        <taxon>Ephydroidea</taxon>
        <taxon>Drosophilidae</taxon>
        <taxon>Drosophila</taxon>
        <taxon>Sophophora</taxon>
    </lineage>
</organism>
<dbReference type="AlphaFoldDB" id="B4N5P0"/>
<keyword evidence="4 9" id="KW-0812">Transmembrane</keyword>
<gene>
    <name evidence="10" type="primary">Dwil\GK17913</name>
    <name evidence="10" type="ORF">Dwil_GK17913</name>
</gene>
<name>B4N5P0_DROWI</name>
<dbReference type="STRING" id="7260.B4N5P0"/>
<protein>
    <recommendedName>
        <fullName evidence="3">Transmembrane protein 186</fullName>
    </recommendedName>
</protein>
<evidence type="ECO:0000313" key="10">
    <source>
        <dbReference type="EMBL" id="EDW79679.2"/>
    </source>
</evidence>
<dbReference type="EMBL" id="CH964154">
    <property type="protein sequence ID" value="EDW79679.2"/>
    <property type="molecule type" value="Genomic_DNA"/>
</dbReference>
<dbReference type="InterPro" id="IPR026571">
    <property type="entry name" value="Tmem186"/>
</dbReference>
<comment type="similarity">
    <text evidence="2">Belongs to the TMEM186 family.</text>
</comment>
<dbReference type="InParanoid" id="B4N5P0"/>
<sequence length="231" mass="25839">MPKVDDNFFEKESFVLPRLLGSQICKASWRIRCPAPWAQSQQRLLGTTTTNLNSTSGSGLNGQSSDLNTSAAFSEWRPIYRLPLIRLVAAFNRLKIYQAVVTMAGTPLAFALSQAGQVSSDALGICGAIGVSGLITLTLGSYVATNLVGFIYINDQKDQLKLAYVDFWGRRQEIVLHPDDLLTNWEQETENNRFSFYQPISLRSNPKIRYKLLYRFGVVTDPELFEGLFGD</sequence>
<evidence type="ECO:0000256" key="2">
    <source>
        <dbReference type="ARBA" id="ARBA00007020"/>
    </source>
</evidence>
<dbReference type="PANTHER" id="PTHR13603">
    <property type="entry name" value="TRANSMEMBRANE PROTEIN 186"/>
    <property type="match status" value="1"/>
</dbReference>
<keyword evidence="8 9" id="KW-0472">Membrane</keyword>
<dbReference type="FunCoup" id="B4N5P0">
    <property type="interactions" value="1928"/>
</dbReference>
<evidence type="ECO:0000256" key="5">
    <source>
        <dbReference type="ARBA" id="ARBA00022792"/>
    </source>
</evidence>
<reference evidence="10 11" key="1">
    <citation type="journal article" date="2007" name="Nature">
        <title>Evolution of genes and genomes on the Drosophila phylogeny.</title>
        <authorList>
            <consortium name="Drosophila 12 Genomes Consortium"/>
            <person name="Clark A.G."/>
            <person name="Eisen M.B."/>
            <person name="Smith D.R."/>
            <person name="Bergman C.M."/>
            <person name="Oliver B."/>
            <person name="Markow T.A."/>
            <person name="Kaufman T.C."/>
            <person name="Kellis M."/>
            <person name="Gelbart W."/>
            <person name="Iyer V.N."/>
            <person name="Pollard D.A."/>
            <person name="Sackton T.B."/>
            <person name="Larracuente A.M."/>
            <person name="Singh N.D."/>
            <person name="Abad J.P."/>
            <person name="Abt D.N."/>
            <person name="Adryan B."/>
            <person name="Aguade M."/>
            <person name="Akashi H."/>
            <person name="Anderson W.W."/>
            <person name="Aquadro C.F."/>
            <person name="Ardell D.H."/>
            <person name="Arguello R."/>
            <person name="Artieri C.G."/>
            <person name="Barbash D.A."/>
            <person name="Barker D."/>
            <person name="Barsanti P."/>
            <person name="Batterham P."/>
            <person name="Batzoglou S."/>
            <person name="Begun D."/>
            <person name="Bhutkar A."/>
            <person name="Blanco E."/>
            <person name="Bosak S.A."/>
            <person name="Bradley R.K."/>
            <person name="Brand A.D."/>
            <person name="Brent M.R."/>
            <person name="Brooks A.N."/>
            <person name="Brown R.H."/>
            <person name="Butlin R.K."/>
            <person name="Caggese C."/>
            <person name="Calvi B.R."/>
            <person name="Bernardo de Carvalho A."/>
            <person name="Caspi A."/>
            <person name="Castrezana S."/>
            <person name="Celniker S.E."/>
            <person name="Chang J.L."/>
            <person name="Chapple C."/>
            <person name="Chatterji S."/>
            <person name="Chinwalla A."/>
            <person name="Civetta A."/>
            <person name="Clifton S.W."/>
            <person name="Comeron J.M."/>
            <person name="Costello J.C."/>
            <person name="Coyne J.A."/>
            <person name="Daub J."/>
            <person name="David R.G."/>
            <person name="Delcher A.L."/>
            <person name="Delehaunty K."/>
            <person name="Do C.B."/>
            <person name="Ebling H."/>
            <person name="Edwards K."/>
            <person name="Eickbush T."/>
            <person name="Evans J.D."/>
            <person name="Filipski A."/>
            <person name="Findeiss S."/>
            <person name="Freyhult E."/>
            <person name="Fulton L."/>
            <person name="Fulton R."/>
            <person name="Garcia A.C."/>
            <person name="Gardiner A."/>
            <person name="Garfield D.A."/>
            <person name="Garvin B.E."/>
            <person name="Gibson G."/>
            <person name="Gilbert D."/>
            <person name="Gnerre S."/>
            <person name="Godfrey J."/>
            <person name="Good R."/>
            <person name="Gotea V."/>
            <person name="Gravely B."/>
            <person name="Greenberg A.J."/>
            <person name="Griffiths-Jones S."/>
            <person name="Gross S."/>
            <person name="Guigo R."/>
            <person name="Gustafson E.A."/>
            <person name="Haerty W."/>
            <person name="Hahn M.W."/>
            <person name="Halligan D.L."/>
            <person name="Halpern A.L."/>
            <person name="Halter G.M."/>
            <person name="Han M.V."/>
            <person name="Heger A."/>
            <person name="Hillier L."/>
            <person name="Hinrichs A.S."/>
            <person name="Holmes I."/>
            <person name="Hoskins R.A."/>
            <person name="Hubisz M.J."/>
            <person name="Hultmark D."/>
            <person name="Huntley M.A."/>
            <person name="Jaffe D.B."/>
            <person name="Jagadeeshan S."/>
            <person name="Jeck W.R."/>
            <person name="Johnson J."/>
            <person name="Jones C.D."/>
            <person name="Jordan W.C."/>
            <person name="Karpen G.H."/>
            <person name="Kataoka E."/>
            <person name="Keightley P.D."/>
            <person name="Kheradpour P."/>
            <person name="Kirkness E.F."/>
            <person name="Koerich L.B."/>
            <person name="Kristiansen K."/>
            <person name="Kudrna D."/>
            <person name="Kulathinal R.J."/>
            <person name="Kumar S."/>
            <person name="Kwok R."/>
            <person name="Lander E."/>
            <person name="Langley C.H."/>
            <person name="Lapoint R."/>
            <person name="Lazzaro B.P."/>
            <person name="Lee S.J."/>
            <person name="Levesque L."/>
            <person name="Li R."/>
            <person name="Lin C.F."/>
            <person name="Lin M.F."/>
            <person name="Lindblad-Toh K."/>
            <person name="Llopart A."/>
            <person name="Long M."/>
            <person name="Low L."/>
            <person name="Lozovsky E."/>
            <person name="Lu J."/>
            <person name="Luo M."/>
            <person name="Machado C.A."/>
            <person name="Makalowski W."/>
            <person name="Marzo M."/>
            <person name="Matsuda M."/>
            <person name="Matzkin L."/>
            <person name="McAllister B."/>
            <person name="McBride C.S."/>
            <person name="McKernan B."/>
            <person name="McKernan K."/>
            <person name="Mendez-Lago M."/>
            <person name="Minx P."/>
            <person name="Mollenhauer M.U."/>
            <person name="Montooth K."/>
            <person name="Mount S.M."/>
            <person name="Mu X."/>
            <person name="Myers E."/>
            <person name="Negre B."/>
            <person name="Newfeld S."/>
            <person name="Nielsen R."/>
            <person name="Noor M.A."/>
            <person name="O'Grady P."/>
            <person name="Pachter L."/>
            <person name="Papaceit M."/>
            <person name="Parisi M.J."/>
            <person name="Parisi M."/>
            <person name="Parts L."/>
            <person name="Pedersen J.S."/>
            <person name="Pesole G."/>
            <person name="Phillippy A.M."/>
            <person name="Ponting C.P."/>
            <person name="Pop M."/>
            <person name="Porcelli D."/>
            <person name="Powell J.R."/>
            <person name="Prohaska S."/>
            <person name="Pruitt K."/>
            <person name="Puig M."/>
            <person name="Quesneville H."/>
            <person name="Ram K.R."/>
            <person name="Rand D."/>
            <person name="Rasmussen M.D."/>
            <person name="Reed L.K."/>
            <person name="Reenan R."/>
            <person name="Reily A."/>
            <person name="Remington K.A."/>
            <person name="Rieger T.T."/>
            <person name="Ritchie M.G."/>
            <person name="Robin C."/>
            <person name="Rogers Y.H."/>
            <person name="Rohde C."/>
            <person name="Rozas J."/>
            <person name="Rubenfield M.J."/>
            <person name="Ruiz A."/>
            <person name="Russo S."/>
            <person name="Salzberg S.L."/>
            <person name="Sanchez-Gracia A."/>
            <person name="Saranga D.J."/>
            <person name="Sato H."/>
            <person name="Schaeffer S.W."/>
            <person name="Schatz M.C."/>
            <person name="Schlenke T."/>
            <person name="Schwartz R."/>
            <person name="Segarra C."/>
            <person name="Singh R.S."/>
            <person name="Sirot L."/>
            <person name="Sirota M."/>
            <person name="Sisneros N.B."/>
            <person name="Smith C.D."/>
            <person name="Smith T.F."/>
            <person name="Spieth J."/>
            <person name="Stage D.E."/>
            <person name="Stark A."/>
            <person name="Stephan W."/>
            <person name="Strausberg R.L."/>
            <person name="Strempel S."/>
            <person name="Sturgill D."/>
            <person name="Sutton G."/>
            <person name="Sutton G.G."/>
            <person name="Tao W."/>
            <person name="Teichmann S."/>
            <person name="Tobari Y.N."/>
            <person name="Tomimura Y."/>
            <person name="Tsolas J.M."/>
            <person name="Valente V.L."/>
            <person name="Venter E."/>
            <person name="Venter J.C."/>
            <person name="Vicario S."/>
            <person name="Vieira F.G."/>
            <person name="Vilella A.J."/>
            <person name="Villasante A."/>
            <person name="Walenz B."/>
            <person name="Wang J."/>
            <person name="Wasserman M."/>
            <person name="Watts T."/>
            <person name="Wilson D."/>
            <person name="Wilson R.K."/>
            <person name="Wing R.A."/>
            <person name="Wolfner M.F."/>
            <person name="Wong A."/>
            <person name="Wong G.K."/>
            <person name="Wu C.I."/>
            <person name="Wu G."/>
            <person name="Yamamoto D."/>
            <person name="Yang H.P."/>
            <person name="Yang S.P."/>
            <person name="Yorke J.A."/>
            <person name="Yoshida K."/>
            <person name="Zdobnov E."/>
            <person name="Zhang P."/>
            <person name="Zhang Y."/>
            <person name="Zimin A.V."/>
            <person name="Baldwin J."/>
            <person name="Abdouelleil A."/>
            <person name="Abdulkadir J."/>
            <person name="Abebe A."/>
            <person name="Abera B."/>
            <person name="Abreu J."/>
            <person name="Acer S.C."/>
            <person name="Aftuck L."/>
            <person name="Alexander A."/>
            <person name="An P."/>
            <person name="Anderson E."/>
            <person name="Anderson S."/>
            <person name="Arachi H."/>
            <person name="Azer M."/>
            <person name="Bachantsang P."/>
            <person name="Barry A."/>
            <person name="Bayul T."/>
            <person name="Berlin A."/>
            <person name="Bessette D."/>
            <person name="Bloom T."/>
            <person name="Blye J."/>
            <person name="Boguslavskiy L."/>
            <person name="Bonnet C."/>
            <person name="Boukhgalter B."/>
            <person name="Bourzgui I."/>
            <person name="Brown A."/>
            <person name="Cahill P."/>
            <person name="Channer S."/>
            <person name="Cheshatsang Y."/>
            <person name="Chuda L."/>
            <person name="Citroen M."/>
            <person name="Collymore A."/>
            <person name="Cooke P."/>
            <person name="Costello M."/>
            <person name="D'Aco K."/>
            <person name="Daza R."/>
            <person name="De Haan G."/>
            <person name="DeGray S."/>
            <person name="DeMaso C."/>
            <person name="Dhargay N."/>
            <person name="Dooley K."/>
            <person name="Dooley E."/>
            <person name="Doricent M."/>
            <person name="Dorje P."/>
            <person name="Dorjee K."/>
            <person name="Dupes A."/>
            <person name="Elong R."/>
            <person name="Falk J."/>
            <person name="Farina A."/>
            <person name="Faro S."/>
            <person name="Ferguson D."/>
            <person name="Fisher S."/>
            <person name="Foley C.D."/>
            <person name="Franke A."/>
            <person name="Friedrich D."/>
            <person name="Gadbois L."/>
            <person name="Gearin G."/>
            <person name="Gearin C.R."/>
            <person name="Giannoukos G."/>
            <person name="Goode T."/>
            <person name="Graham J."/>
            <person name="Grandbois E."/>
            <person name="Grewal S."/>
            <person name="Gyaltsen K."/>
            <person name="Hafez N."/>
            <person name="Hagos B."/>
            <person name="Hall J."/>
            <person name="Henson C."/>
            <person name="Hollinger A."/>
            <person name="Honan T."/>
            <person name="Huard M.D."/>
            <person name="Hughes L."/>
            <person name="Hurhula B."/>
            <person name="Husby M.E."/>
            <person name="Kamat A."/>
            <person name="Kanga B."/>
            <person name="Kashin S."/>
            <person name="Khazanovich D."/>
            <person name="Kisner P."/>
            <person name="Lance K."/>
            <person name="Lara M."/>
            <person name="Lee W."/>
            <person name="Lennon N."/>
            <person name="Letendre F."/>
            <person name="LeVine R."/>
            <person name="Lipovsky A."/>
            <person name="Liu X."/>
            <person name="Liu J."/>
            <person name="Liu S."/>
            <person name="Lokyitsang T."/>
            <person name="Lokyitsang Y."/>
            <person name="Lubonja R."/>
            <person name="Lui A."/>
            <person name="MacDonald P."/>
            <person name="Magnisalis V."/>
            <person name="Maru K."/>
            <person name="Matthews C."/>
            <person name="McCusker W."/>
            <person name="McDonough S."/>
            <person name="Mehta T."/>
            <person name="Meldrim J."/>
            <person name="Meneus L."/>
            <person name="Mihai O."/>
            <person name="Mihalev A."/>
            <person name="Mihova T."/>
            <person name="Mittelman R."/>
            <person name="Mlenga V."/>
            <person name="Montmayeur A."/>
            <person name="Mulrain L."/>
            <person name="Navidi A."/>
            <person name="Naylor J."/>
            <person name="Negash T."/>
            <person name="Nguyen T."/>
            <person name="Nguyen N."/>
            <person name="Nicol R."/>
            <person name="Norbu C."/>
            <person name="Norbu N."/>
            <person name="Novod N."/>
            <person name="O'Neill B."/>
            <person name="Osman S."/>
            <person name="Markiewicz E."/>
            <person name="Oyono O.L."/>
            <person name="Patti C."/>
            <person name="Phunkhang P."/>
            <person name="Pierre F."/>
            <person name="Priest M."/>
            <person name="Raghuraman S."/>
            <person name="Rege F."/>
            <person name="Reyes R."/>
            <person name="Rise C."/>
            <person name="Rogov P."/>
            <person name="Ross K."/>
            <person name="Ryan E."/>
            <person name="Settipalli S."/>
            <person name="Shea T."/>
            <person name="Sherpa N."/>
            <person name="Shi L."/>
            <person name="Shih D."/>
            <person name="Sparrow T."/>
            <person name="Spaulding J."/>
            <person name="Stalker J."/>
            <person name="Stange-Thomann N."/>
            <person name="Stavropoulos S."/>
            <person name="Stone C."/>
            <person name="Strader C."/>
            <person name="Tesfaye S."/>
            <person name="Thomson T."/>
            <person name="Thoulutsang Y."/>
            <person name="Thoulutsang D."/>
            <person name="Topham K."/>
            <person name="Topping I."/>
            <person name="Tsamla T."/>
            <person name="Vassiliev H."/>
            <person name="Vo A."/>
            <person name="Wangchuk T."/>
            <person name="Wangdi T."/>
            <person name="Weiand M."/>
            <person name="Wilkinson J."/>
            <person name="Wilson A."/>
            <person name="Yadav S."/>
            <person name="Young G."/>
            <person name="Yu Q."/>
            <person name="Zembek L."/>
            <person name="Zhong D."/>
            <person name="Zimmer A."/>
            <person name="Zwirko Z."/>
            <person name="Jaffe D.B."/>
            <person name="Alvarez P."/>
            <person name="Brockman W."/>
            <person name="Butler J."/>
            <person name="Chin C."/>
            <person name="Gnerre S."/>
            <person name="Grabherr M."/>
            <person name="Kleber M."/>
            <person name="Mauceli E."/>
            <person name="MacCallum I."/>
        </authorList>
    </citation>
    <scope>NUCLEOTIDE SEQUENCE [LARGE SCALE GENOMIC DNA]</scope>
    <source>
        <strain evidence="11">Tucson 14030-0811.24</strain>
    </source>
</reference>
<keyword evidence="11" id="KW-1185">Reference proteome</keyword>
<dbReference type="Proteomes" id="UP000007798">
    <property type="component" value="Unassembled WGS sequence"/>
</dbReference>
<evidence type="ECO:0000256" key="4">
    <source>
        <dbReference type="ARBA" id="ARBA00022692"/>
    </source>
</evidence>
<keyword evidence="5" id="KW-0999">Mitochondrion inner membrane</keyword>
<keyword evidence="6 9" id="KW-1133">Transmembrane helix</keyword>
<dbReference type="GO" id="GO:0005743">
    <property type="term" value="C:mitochondrial inner membrane"/>
    <property type="evidence" value="ECO:0007669"/>
    <property type="project" value="UniProtKB-SubCell"/>
</dbReference>
<keyword evidence="7" id="KW-0496">Mitochondrion</keyword>
<dbReference type="InterPro" id="IPR045325">
    <property type="entry name" value="TMEM70/TMEM186/TMEM223"/>
</dbReference>
<evidence type="ECO:0000256" key="8">
    <source>
        <dbReference type="ARBA" id="ARBA00023136"/>
    </source>
</evidence>
<dbReference type="HOGENOM" id="CLU_112179_0_0_1"/>
<dbReference type="Pfam" id="PF06979">
    <property type="entry name" value="TMEM70"/>
    <property type="match status" value="1"/>
</dbReference>
<dbReference type="PANTHER" id="PTHR13603:SF1">
    <property type="entry name" value="TRANSMEMBRANE PROTEIN 186"/>
    <property type="match status" value="1"/>
</dbReference>
<feature type="transmembrane region" description="Helical" evidence="9">
    <location>
        <begin position="122"/>
        <end position="153"/>
    </location>
</feature>
<comment type="subcellular location">
    <subcellularLocation>
        <location evidence="1">Mitochondrion inner membrane</location>
        <topology evidence="1">Multi-pass membrane protein</topology>
    </subcellularLocation>
</comment>
<dbReference type="OrthoDB" id="6147888at2759"/>
<evidence type="ECO:0000256" key="1">
    <source>
        <dbReference type="ARBA" id="ARBA00004448"/>
    </source>
</evidence>
<feature type="transmembrane region" description="Helical" evidence="9">
    <location>
        <begin position="96"/>
        <end position="116"/>
    </location>
</feature>
<accession>B4N5P0</accession>
<evidence type="ECO:0000313" key="11">
    <source>
        <dbReference type="Proteomes" id="UP000007798"/>
    </source>
</evidence>